<comment type="caution">
    <text evidence="1">The sequence shown here is derived from an EMBL/GenBank/DDBJ whole genome shotgun (WGS) entry which is preliminary data.</text>
</comment>
<evidence type="ECO:0008006" key="2">
    <source>
        <dbReference type="Google" id="ProtNLM"/>
    </source>
</evidence>
<accession>A0A0F8X8Q3</accession>
<dbReference type="AlphaFoldDB" id="A0A0F8X8Q3"/>
<dbReference type="PROSITE" id="PS51257">
    <property type="entry name" value="PROKAR_LIPOPROTEIN"/>
    <property type="match status" value="1"/>
</dbReference>
<name>A0A0F8X8Q3_9ZZZZ</name>
<gene>
    <name evidence="1" type="ORF">LCGC14_3055440</name>
</gene>
<dbReference type="Gene3D" id="3.40.50.880">
    <property type="match status" value="1"/>
</dbReference>
<dbReference type="EMBL" id="LAZR01064534">
    <property type="protein sequence ID" value="KKK57340.1"/>
    <property type="molecule type" value="Genomic_DNA"/>
</dbReference>
<dbReference type="InterPro" id="IPR029062">
    <property type="entry name" value="Class_I_gatase-like"/>
</dbReference>
<protein>
    <recommendedName>
        <fullName evidence="2">ThuA-like domain-containing protein</fullName>
    </recommendedName>
</protein>
<sequence>MRKMNLVLKLSTLAVLVLGCLPSLQAKAADPWVVFDGHDGPGKGKHIVFIAADDEYRSEDLIPQYAKIAAVHHGFKCTLLFAVNEKTGEIDPNTLDNVPGLEALETADLMVIFARFRQLPDEQMKRIIDYTNSGKPIIGLRTATHAFNYRSNRDSPYAKYTFNSRDPRGGWGRQVLGETWISHYGNHRSESTRGVIAPGMENHPIAQGTEDIWGPSDVYGLTELEGDCKPLIMGQVLS</sequence>
<organism evidence="1">
    <name type="scientific">marine sediment metagenome</name>
    <dbReference type="NCBI Taxonomy" id="412755"/>
    <lineage>
        <taxon>unclassified sequences</taxon>
        <taxon>metagenomes</taxon>
        <taxon>ecological metagenomes</taxon>
    </lineage>
</organism>
<reference evidence="1" key="1">
    <citation type="journal article" date="2015" name="Nature">
        <title>Complex archaea that bridge the gap between prokaryotes and eukaryotes.</title>
        <authorList>
            <person name="Spang A."/>
            <person name="Saw J.H."/>
            <person name="Jorgensen S.L."/>
            <person name="Zaremba-Niedzwiedzka K."/>
            <person name="Martijn J."/>
            <person name="Lind A.E."/>
            <person name="van Eijk R."/>
            <person name="Schleper C."/>
            <person name="Guy L."/>
            <person name="Ettema T.J."/>
        </authorList>
    </citation>
    <scope>NUCLEOTIDE SEQUENCE</scope>
</reference>
<feature type="non-terminal residue" evidence="1">
    <location>
        <position position="238"/>
    </location>
</feature>
<dbReference type="SUPFAM" id="SSF52317">
    <property type="entry name" value="Class I glutamine amidotransferase-like"/>
    <property type="match status" value="1"/>
</dbReference>
<proteinExistence type="predicted"/>
<evidence type="ECO:0000313" key="1">
    <source>
        <dbReference type="EMBL" id="KKK57340.1"/>
    </source>
</evidence>